<keyword evidence="1" id="KW-0732">Signal</keyword>
<sequence length="131" mass="14791">MFTSLLLYLLAASVDLNQNLVFAKTNFSRPTNTSCITNTGDPSLLPNPAIRCPNPPEPNFEKIYSSREDSFPDQECAMCSLQLDQENTGVLVRCYRCQKAFKPPELMEQENCIDVTAAELKKINVKRDNKK</sequence>
<proteinExistence type="predicted"/>
<name>A0AA38IAL2_9CUCU</name>
<feature type="signal peptide" evidence="1">
    <location>
        <begin position="1"/>
        <end position="16"/>
    </location>
</feature>
<dbReference type="AlphaFoldDB" id="A0AA38IAL2"/>
<gene>
    <name evidence="2" type="ORF">Zmor_018418</name>
</gene>
<evidence type="ECO:0008006" key="4">
    <source>
        <dbReference type="Google" id="ProtNLM"/>
    </source>
</evidence>
<comment type="caution">
    <text evidence="2">The sequence shown here is derived from an EMBL/GenBank/DDBJ whole genome shotgun (WGS) entry which is preliminary data.</text>
</comment>
<accession>A0AA38IAL2</accession>
<dbReference type="Proteomes" id="UP001168821">
    <property type="component" value="Unassembled WGS sequence"/>
</dbReference>
<reference evidence="2" key="1">
    <citation type="journal article" date="2023" name="G3 (Bethesda)">
        <title>Whole genome assemblies of Zophobas morio and Tenebrio molitor.</title>
        <authorList>
            <person name="Kaur S."/>
            <person name="Stinson S.A."/>
            <person name="diCenzo G.C."/>
        </authorList>
    </citation>
    <scope>NUCLEOTIDE SEQUENCE</scope>
    <source>
        <strain evidence="2">QUZm001</strain>
    </source>
</reference>
<evidence type="ECO:0000313" key="2">
    <source>
        <dbReference type="EMBL" id="KAJ3652457.1"/>
    </source>
</evidence>
<feature type="chain" id="PRO_5041373202" description="Secreted protein" evidence="1">
    <location>
        <begin position="17"/>
        <end position="131"/>
    </location>
</feature>
<evidence type="ECO:0000313" key="3">
    <source>
        <dbReference type="Proteomes" id="UP001168821"/>
    </source>
</evidence>
<protein>
    <recommendedName>
        <fullName evidence="4">Secreted protein</fullName>
    </recommendedName>
</protein>
<dbReference type="EMBL" id="JALNTZ010000005">
    <property type="protein sequence ID" value="KAJ3652457.1"/>
    <property type="molecule type" value="Genomic_DNA"/>
</dbReference>
<evidence type="ECO:0000256" key="1">
    <source>
        <dbReference type="SAM" id="SignalP"/>
    </source>
</evidence>
<organism evidence="2 3">
    <name type="scientific">Zophobas morio</name>
    <dbReference type="NCBI Taxonomy" id="2755281"/>
    <lineage>
        <taxon>Eukaryota</taxon>
        <taxon>Metazoa</taxon>
        <taxon>Ecdysozoa</taxon>
        <taxon>Arthropoda</taxon>
        <taxon>Hexapoda</taxon>
        <taxon>Insecta</taxon>
        <taxon>Pterygota</taxon>
        <taxon>Neoptera</taxon>
        <taxon>Endopterygota</taxon>
        <taxon>Coleoptera</taxon>
        <taxon>Polyphaga</taxon>
        <taxon>Cucujiformia</taxon>
        <taxon>Tenebrionidae</taxon>
        <taxon>Zophobas</taxon>
    </lineage>
</organism>
<keyword evidence="3" id="KW-1185">Reference proteome</keyword>